<protein>
    <submittedName>
        <fullName evidence="2">Serine/threonine protein phosphatase</fullName>
    </submittedName>
</protein>
<organism evidence="2 3">
    <name type="scientific">Bacillus anthracis</name>
    <name type="common">anthrax bacterium</name>
    <dbReference type="NCBI Taxonomy" id="1392"/>
    <lineage>
        <taxon>Bacteria</taxon>
        <taxon>Bacillati</taxon>
        <taxon>Bacillota</taxon>
        <taxon>Bacilli</taxon>
        <taxon>Bacillales</taxon>
        <taxon>Bacillaceae</taxon>
        <taxon>Bacillus</taxon>
        <taxon>Bacillus cereus group</taxon>
    </lineage>
</organism>
<evidence type="ECO:0000313" key="3">
    <source>
        <dbReference type="Proteomes" id="UP000035904"/>
    </source>
</evidence>
<accession>A0A0J1HXK8</accession>
<reference evidence="2 3" key="1">
    <citation type="submission" date="2015-05" db="EMBL/GenBank/DDBJ databases">
        <title>Whole genome sequence and identification of bacterial endophytes from Costus igneus.</title>
        <authorList>
            <person name="Lee Y.P."/>
            <person name="Gan H.M."/>
            <person name="Eng W."/>
            <person name="Wheatley M.S."/>
            <person name="Caraballo A."/>
            <person name="Polter S."/>
            <person name="Savka M.A."/>
            <person name="Hudson A.O."/>
        </authorList>
    </citation>
    <scope>NUCLEOTIDE SEQUENCE [LARGE SCALE GENOMIC DNA]</scope>
    <source>
        <strain evidence="2 3">RIT375</strain>
    </source>
</reference>
<gene>
    <name evidence="2" type="ORF">ABW01_13695</name>
</gene>
<name>A0A0J1HXK8_BACAN</name>
<evidence type="ECO:0000313" key="2">
    <source>
        <dbReference type="EMBL" id="KLV18421.1"/>
    </source>
</evidence>
<dbReference type="RefSeq" id="WP_001995955.1">
    <property type="nucleotide sequence ID" value="NZ_LDPG01000007.1"/>
</dbReference>
<feature type="domain" description="Calcineurin-like phosphoesterase" evidence="1">
    <location>
        <begin position="1"/>
        <end position="166"/>
    </location>
</feature>
<sequence length="189" mass="21543">MKVLVFSDTTGGMKELVEKHGLVEVKPDLILLLGDIHKRALYAIDYFFKDTPKYGILGNHDSVNAFEDTSIESIHRKVINFNGYKIAGFNGVPYYSDNLKIHAQYSESELASFLDSIGTVDIFIAHANPQWARPEDETDLYRGFEGYSNYLLRDQPKLFLHGHTHDSMMYEIDDSTIINIDGYQVLTID</sequence>
<comment type="caution">
    <text evidence="2">The sequence shown here is derived from an EMBL/GenBank/DDBJ whole genome shotgun (WGS) entry which is preliminary data.</text>
</comment>
<dbReference type="EMBL" id="LDPG01000007">
    <property type="protein sequence ID" value="KLV18421.1"/>
    <property type="molecule type" value="Genomic_DNA"/>
</dbReference>
<dbReference type="AlphaFoldDB" id="A0A0J1HXK8"/>
<dbReference type="Pfam" id="PF00149">
    <property type="entry name" value="Metallophos"/>
    <property type="match status" value="1"/>
</dbReference>
<dbReference type="InterPro" id="IPR004843">
    <property type="entry name" value="Calcineurin-like_PHP"/>
</dbReference>
<dbReference type="InterPro" id="IPR029052">
    <property type="entry name" value="Metallo-depent_PP-like"/>
</dbReference>
<dbReference type="Gene3D" id="3.60.21.10">
    <property type="match status" value="1"/>
</dbReference>
<dbReference type="PATRIC" id="fig|1392.242.peg.5779"/>
<evidence type="ECO:0000259" key="1">
    <source>
        <dbReference type="Pfam" id="PF00149"/>
    </source>
</evidence>
<dbReference type="SUPFAM" id="SSF56300">
    <property type="entry name" value="Metallo-dependent phosphatases"/>
    <property type="match status" value="1"/>
</dbReference>
<proteinExistence type="predicted"/>
<dbReference type="Proteomes" id="UP000035904">
    <property type="component" value="Unassembled WGS sequence"/>
</dbReference>
<dbReference type="GO" id="GO:0016787">
    <property type="term" value="F:hydrolase activity"/>
    <property type="evidence" value="ECO:0007669"/>
    <property type="project" value="InterPro"/>
</dbReference>